<dbReference type="Pfam" id="PF00106">
    <property type="entry name" value="adh_short"/>
    <property type="match status" value="1"/>
</dbReference>
<organism evidence="2">
    <name type="scientific">marine metagenome</name>
    <dbReference type="NCBI Taxonomy" id="408172"/>
    <lineage>
        <taxon>unclassified sequences</taxon>
        <taxon>metagenomes</taxon>
        <taxon>ecological metagenomes</taxon>
    </lineage>
</organism>
<evidence type="ECO:0000313" key="2">
    <source>
        <dbReference type="EMBL" id="SVA26415.1"/>
    </source>
</evidence>
<dbReference type="EMBL" id="UINC01006252">
    <property type="protein sequence ID" value="SVA26415.1"/>
    <property type="molecule type" value="Genomic_DNA"/>
</dbReference>
<reference evidence="2" key="1">
    <citation type="submission" date="2018-05" db="EMBL/GenBank/DDBJ databases">
        <authorList>
            <person name="Lanie J.A."/>
            <person name="Ng W.-L."/>
            <person name="Kazmierczak K.M."/>
            <person name="Andrzejewski T.M."/>
            <person name="Davidsen T.M."/>
            <person name="Wayne K.J."/>
            <person name="Tettelin H."/>
            <person name="Glass J.I."/>
            <person name="Rusch D."/>
            <person name="Podicherti R."/>
            <person name="Tsui H.-C.T."/>
            <person name="Winkler M.E."/>
        </authorList>
    </citation>
    <scope>NUCLEOTIDE SEQUENCE</scope>
</reference>
<gene>
    <name evidence="2" type="ORF">METZ01_LOCUS79269</name>
</gene>
<name>A0A381UDX5_9ZZZZ</name>
<accession>A0A381UDX5</accession>
<keyword evidence="1" id="KW-0560">Oxidoreductase</keyword>
<evidence type="ECO:0008006" key="3">
    <source>
        <dbReference type="Google" id="ProtNLM"/>
    </source>
</evidence>
<dbReference type="PANTHER" id="PTHR43157">
    <property type="entry name" value="PHOSPHATIDYLINOSITOL-GLYCAN BIOSYNTHESIS CLASS F PROTEIN-RELATED"/>
    <property type="match status" value="1"/>
</dbReference>
<dbReference type="AlphaFoldDB" id="A0A381UDX5"/>
<dbReference type="SUPFAM" id="SSF51735">
    <property type="entry name" value="NAD(P)-binding Rossmann-fold domains"/>
    <property type="match status" value="1"/>
</dbReference>
<dbReference type="PRINTS" id="PR00081">
    <property type="entry name" value="GDHRDH"/>
</dbReference>
<dbReference type="InterPro" id="IPR002347">
    <property type="entry name" value="SDR_fam"/>
</dbReference>
<dbReference type="CDD" id="cd05327">
    <property type="entry name" value="retinol-DH_like_SDR_c_like"/>
    <property type="match status" value="1"/>
</dbReference>
<protein>
    <recommendedName>
        <fullName evidence="3">Short-chain dehydrogenase/reductase SDR</fullName>
    </recommendedName>
</protein>
<proteinExistence type="predicted"/>
<evidence type="ECO:0000256" key="1">
    <source>
        <dbReference type="ARBA" id="ARBA00023002"/>
    </source>
</evidence>
<sequence length="282" mass="31805">MKKTCLITGATDGIGKQTALELAYRDYSLVLVGRNLEKGDAVVSELIHETGNNSIRFHYADLSIMKSVQNLVDEIKRTYETIDVLLNNAGAYFSKLKMTDEGFEKTFALNHLSYFYLTTHLLEIVKHGNPGRIINVASTAHKNTELDFEDIQGINDYKGWPAYGRSKLMNIMFTYECHRRFGDSRVTFNCLHPGFVNSNFGNNNSGITRSSINLAKSVFAINVMRGAKTSVFLASADEVENISGKYFDKCKAKKSSKVSYIEKDQKQLWETTEDMIKSIQTN</sequence>
<dbReference type="InterPro" id="IPR036291">
    <property type="entry name" value="NAD(P)-bd_dom_sf"/>
</dbReference>
<dbReference type="GO" id="GO:0016491">
    <property type="term" value="F:oxidoreductase activity"/>
    <property type="evidence" value="ECO:0007669"/>
    <property type="project" value="UniProtKB-KW"/>
</dbReference>
<dbReference type="PANTHER" id="PTHR43157:SF31">
    <property type="entry name" value="PHOSPHATIDYLINOSITOL-GLYCAN BIOSYNTHESIS CLASS F PROTEIN"/>
    <property type="match status" value="1"/>
</dbReference>
<dbReference type="Gene3D" id="3.40.50.720">
    <property type="entry name" value="NAD(P)-binding Rossmann-like Domain"/>
    <property type="match status" value="1"/>
</dbReference>